<dbReference type="GO" id="GO:0008893">
    <property type="term" value="F:guanosine-3',5'-bis(diphosphate) 3'-diphosphatase activity"/>
    <property type="evidence" value="ECO:0007669"/>
    <property type="project" value="TreeGrafter"/>
</dbReference>
<dbReference type="PANTHER" id="PTHR46246:SF1">
    <property type="entry name" value="GUANOSINE-3',5'-BIS(DIPHOSPHATE) 3'-PYROPHOSPHOHYDROLASE MESH1"/>
    <property type="match status" value="1"/>
</dbReference>
<accession>A0A2N3KWS9</accession>
<dbReference type="RefSeq" id="WP_101264830.1">
    <property type="nucleotide sequence ID" value="NZ_NWTK01000003.1"/>
</dbReference>
<gene>
    <name evidence="1" type="ORF">COO20_06260</name>
</gene>
<dbReference type="SUPFAM" id="SSF109604">
    <property type="entry name" value="HD-domain/PDEase-like"/>
    <property type="match status" value="1"/>
</dbReference>
<dbReference type="AlphaFoldDB" id="A0A2N3KWS9"/>
<dbReference type="OrthoDB" id="9802385at2"/>
<dbReference type="EMBL" id="NWTK01000003">
    <property type="protein sequence ID" value="PKR54988.1"/>
    <property type="molecule type" value="Genomic_DNA"/>
</dbReference>
<keyword evidence="1" id="KW-0378">Hydrolase</keyword>
<dbReference type="Pfam" id="PF13328">
    <property type="entry name" value="HD_4"/>
    <property type="match status" value="1"/>
</dbReference>
<dbReference type="PANTHER" id="PTHR46246">
    <property type="entry name" value="GUANOSINE-3',5'-BIS(DIPHOSPHATE) 3'-PYROPHOSPHOHYDROLASE MESH1"/>
    <property type="match status" value="1"/>
</dbReference>
<sequence length="159" mass="17820">MGVDIRISGDDKIELARQWAQRFHAGQVDKLGRPYIDHVSDVAKRASVHGRDAEIVAWLHDIVEDTPVTLVEIEESFGPDIRAGVAAMTREAGEDYFSEYLPRLQQNALARIVKLSDMQHNMAKLDGLRAVNPQDAKRLAEKYARAMAFLTVAVIHTDK</sequence>
<reference evidence="1 2" key="1">
    <citation type="submission" date="2017-09" db="EMBL/GenBank/DDBJ databases">
        <title>Biodiversity and function of Thalassospira species in the particle-attached aromatic-hydrocarbon-degrading consortia from the surface seawater of the South China Sea.</title>
        <authorList>
            <person name="Dong C."/>
            <person name="Liu R."/>
            <person name="Shao Z."/>
        </authorList>
    </citation>
    <scope>NUCLEOTIDE SEQUENCE [LARGE SCALE GENOMIC DNA]</scope>
    <source>
        <strain evidence="1 2">CSC1P2</strain>
    </source>
</reference>
<dbReference type="Proteomes" id="UP000233597">
    <property type="component" value="Unassembled WGS sequence"/>
</dbReference>
<name>A0A2N3KWS9_9PROT</name>
<comment type="caution">
    <text evidence="1">The sequence shown here is derived from an EMBL/GenBank/DDBJ whole genome shotgun (WGS) entry which is preliminary data.</text>
</comment>
<protein>
    <submittedName>
        <fullName evidence="1">Guanosine-3',5'-bis(Diphosphate) 3'-pyrophosphohydrolase</fullName>
    </submittedName>
</protein>
<proteinExistence type="predicted"/>
<evidence type="ECO:0000313" key="1">
    <source>
        <dbReference type="EMBL" id="PKR54988.1"/>
    </source>
</evidence>
<organism evidence="1 2">
    <name type="scientific">Thalassospira marina</name>
    <dbReference type="NCBI Taxonomy" id="2048283"/>
    <lineage>
        <taxon>Bacteria</taxon>
        <taxon>Pseudomonadati</taxon>
        <taxon>Pseudomonadota</taxon>
        <taxon>Alphaproteobacteria</taxon>
        <taxon>Rhodospirillales</taxon>
        <taxon>Thalassospiraceae</taxon>
        <taxon>Thalassospira</taxon>
    </lineage>
</organism>
<dbReference type="Gene3D" id="1.10.3210.10">
    <property type="entry name" value="Hypothetical protein af1432"/>
    <property type="match status" value="1"/>
</dbReference>
<evidence type="ECO:0000313" key="2">
    <source>
        <dbReference type="Proteomes" id="UP000233597"/>
    </source>
</evidence>
<dbReference type="InterPro" id="IPR052194">
    <property type="entry name" value="MESH1"/>
</dbReference>